<feature type="region of interest" description="Disordered" evidence="1">
    <location>
        <begin position="1"/>
        <end position="70"/>
    </location>
</feature>
<feature type="compositionally biased region" description="Basic and acidic residues" evidence="1">
    <location>
        <begin position="273"/>
        <end position="289"/>
    </location>
</feature>
<reference evidence="3" key="1">
    <citation type="journal article" date="2019" name="Int. J. Syst. Evol. Microbiol.">
        <title>The Global Catalogue of Microorganisms (GCM) 10K type strain sequencing project: providing services to taxonomists for standard genome sequencing and annotation.</title>
        <authorList>
            <consortium name="The Broad Institute Genomics Platform"/>
            <consortium name="The Broad Institute Genome Sequencing Center for Infectious Disease"/>
            <person name="Wu L."/>
            <person name="Ma J."/>
        </authorList>
    </citation>
    <scope>NUCLEOTIDE SEQUENCE [LARGE SCALE GENOMIC DNA]</scope>
    <source>
        <strain evidence="3">JCM 9092</strain>
    </source>
</reference>
<name>A0ABP6N7P6_9ACTN</name>
<feature type="compositionally biased region" description="Pro residues" evidence="1">
    <location>
        <begin position="53"/>
        <end position="69"/>
    </location>
</feature>
<feature type="compositionally biased region" description="Pro residues" evidence="1">
    <location>
        <begin position="1"/>
        <end position="17"/>
    </location>
</feature>
<feature type="region of interest" description="Disordered" evidence="1">
    <location>
        <begin position="258"/>
        <end position="289"/>
    </location>
</feature>
<accession>A0ABP6N7P6</accession>
<feature type="compositionally biased region" description="Low complexity" evidence="1">
    <location>
        <begin position="18"/>
        <end position="38"/>
    </location>
</feature>
<protein>
    <recommendedName>
        <fullName evidence="4">DUF3558 domain-containing protein</fullName>
    </recommendedName>
</protein>
<evidence type="ECO:0000256" key="1">
    <source>
        <dbReference type="SAM" id="MobiDB-lite"/>
    </source>
</evidence>
<dbReference type="Proteomes" id="UP001501637">
    <property type="component" value="Unassembled WGS sequence"/>
</dbReference>
<dbReference type="EMBL" id="BAAAUG010000157">
    <property type="protein sequence ID" value="GAA3139151.1"/>
    <property type="molecule type" value="Genomic_DNA"/>
</dbReference>
<sequence>MSIPNPQPNQPNQPGQPNPYQQTPNPYQQPPGAVSPQPYGQPPGPYGQQPGPYGQPPAPPGPPAGPRKPTPGWVWGVGGVVVASALWAGALFATGNLGSDSGGGDDAKADLAGYQYTKSLCDVSPLDAFKKKYEIDSDSTAITDYTSRQKAFDQSYCSRKLKDPEAGADSYSSIFVYSTARWHKTTDPAGDFASEQKTYEDQSQKTYSYKTKAVSGIGDEAFLVTETSGTDDDDLNGMTLAVREGWFTFQMHWSSYAATDDKSEPPTASEVEEMLKSDTRAAMDGLKKS</sequence>
<evidence type="ECO:0008006" key="4">
    <source>
        <dbReference type="Google" id="ProtNLM"/>
    </source>
</evidence>
<gene>
    <name evidence="2" type="ORF">GCM10010449_69040</name>
</gene>
<keyword evidence="3" id="KW-1185">Reference proteome</keyword>
<evidence type="ECO:0000313" key="2">
    <source>
        <dbReference type="EMBL" id="GAA3139151.1"/>
    </source>
</evidence>
<organism evidence="2 3">
    <name type="scientific">Streptomyces rectiviolaceus</name>
    <dbReference type="NCBI Taxonomy" id="332591"/>
    <lineage>
        <taxon>Bacteria</taxon>
        <taxon>Bacillati</taxon>
        <taxon>Actinomycetota</taxon>
        <taxon>Actinomycetes</taxon>
        <taxon>Kitasatosporales</taxon>
        <taxon>Streptomycetaceae</taxon>
        <taxon>Streptomyces</taxon>
    </lineage>
</organism>
<dbReference type="SUPFAM" id="SSF81995">
    <property type="entry name" value="beta-sandwich domain of Sec23/24"/>
    <property type="match status" value="1"/>
</dbReference>
<dbReference type="RefSeq" id="WP_344527923.1">
    <property type="nucleotide sequence ID" value="NZ_BAAAUG010000157.1"/>
</dbReference>
<comment type="caution">
    <text evidence="2">The sequence shown here is derived from an EMBL/GenBank/DDBJ whole genome shotgun (WGS) entry which is preliminary data.</text>
</comment>
<evidence type="ECO:0000313" key="3">
    <source>
        <dbReference type="Proteomes" id="UP001501637"/>
    </source>
</evidence>
<proteinExistence type="predicted"/>